<gene>
    <name evidence="1" type="ORF">LHEH8_17720</name>
</gene>
<protein>
    <submittedName>
        <fullName evidence="1">Uncharacterized protein</fullName>
    </submittedName>
</protein>
<dbReference type="AlphaFoldDB" id="A0A8H9F9L0"/>
<accession>A0A8H9F9L0</accession>
<dbReference type="EMBL" id="BLYO01000346">
    <property type="protein sequence ID" value="GFP00017.1"/>
    <property type="molecule type" value="Genomic_DNA"/>
</dbReference>
<evidence type="ECO:0000313" key="2">
    <source>
        <dbReference type="Proteomes" id="UP000618094"/>
    </source>
</evidence>
<dbReference type="Proteomes" id="UP000618094">
    <property type="component" value="Unassembled WGS sequence"/>
</dbReference>
<evidence type="ECO:0000313" key="1">
    <source>
        <dbReference type="EMBL" id="GFP00017.1"/>
    </source>
</evidence>
<sequence>MLGKKQLKKWIILNKKYEKLPQYSGSFLYLQTDKITDFIIQYPYILFLRGVS</sequence>
<proteinExistence type="predicted"/>
<organism evidence="1 2">
    <name type="scientific">Lactobacillus helveticus</name>
    <name type="common">Lactobacillus suntoryeus</name>
    <dbReference type="NCBI Taxonomy" id="1587"/>
    <lineage>
        <taxon>Bacteria</taxon>
        <taxon>Bacillati</taxon>
        <taxon>Bacillota</taxon>
        <taxon>Bacilli</taxon>
        <taxon>Lactobacillales</taxon>
        <taxon>Lactobacillaceae</taxon>
        <taxon>Lactobacillus</taxon>
    </lineage>
</organism>
<reference evidence="1" key="1">
    <citation type="submission" date="2020-07" db="EMBL/GenBank/DDBJ databases">
        <title>Draft genome sequence of Lactobacillus helveticus strain H-8.</title>
        <authorList>
            <person name="Endo A."/>
            <person name="Maeno S."/>
            <person name="Kido Y."/>
        </authorList>
    </citation>
    <scope>NUCLEOTIDE SEQUENCE</scope>
    <source>
        <strain evidence="1">H-8</strain>
    </source>
</reference>
<name>A0A8H9F9L0_LACHE</name>
<comment type="caution">
    <text evidence="1">The sequence shown here is derived from an EMBL/GenBank/DDBJ whole genome shotgun (WGS) entry which is preliminary data.</text>
</comment>